<reference evidence="2" key="2">
    <citation type="journal article" date="2016" name="Sci. Rep.">
        <title>Dictyocaulus viviparus genome, variome and transcriptome elucidate lungworm biology and support future intervention.</title>
        <authorList>
            <person name="McNulty S.N."/>
            <person name="Strube C."/>
            <person name="Rosa B.A."/>
            <person name="Martin J.C."/>
            <person name="Tyagi R."/>
            <person name="Choi Y.J."/>
            <person name="Wang Q."/>
            <person name="Hallsworth Pepin K."/>
            <person name="Zhang X."/>
            <person name="Ozersky P."/>
            <person name="Wilson R.K."/>
            <person name="Sternberg P.W."/>
            <person name="Gasser R.B."/>
            <person name="Mitreva M."/>
        </authorList>
    </citation>
    <scope>NUCLEOTIDE SEQUENCE [LARGE SCALE GENOMIC DNA]</scope>
    <source>
        <strain evidence="2">HannoverDv2000</strain>
    </source>
</reference>
<name>A0A0D8XEI7_DICVI</name>
<dbReference type="SUPFAM" id="SSF53800">
    <property type="entry name" value="Chelatase"/>
    <property type="match status" value="1"/>
</dbReference>
<sequence length="366" mass="42403">MNGHRRFLMTGIKRGFENKVTYYETKRNCSEIVNGKTHILFLHFGLPRTEFYAKDFLKKSAAIYYQIPKKIEKFLPSGLIVNEKVRTCIEKYGESCRIDELLNSFADRVRICLNTLVPEFKSITCSYAFLFDEPSIEQEILEVARSGCDHIVAAPLYAHFSCAYSGFLLNEIERVLNFYTVPAIVDGKEVHYKRILPNSSNSFHVSALHRWNSHPVVSERSYNSKEYRRSVWSACERVMNGLNDRLLWRLGFYNAWDQWDLPVRESIEVQTKRLAAELPVKSQIAIVPITSLFPDFNTLSVIPSITQLTGKSLVIQPERDNTVLLQGVVEVIKNHLLGRRNVQLRGRCHWCTNKHCKQMRIMFDDS</sequence>
<protein>
    <submittedName>
        <fullName evidence="1">Ferrochelatase</fullName>
    </submittedName>
</protein>
<dbReference type="STRING" id="29172.A0A0D8XEI7"/>
<accession>A0A0D8XEI7</accession>
<dbReference type="GO" id="GO:0006783">
    <property type="term" value="P:heme biosynthetic process"/>
    <property type="evidence" value="ECO:0007669"/>
    <property type="project" value="InterPro"/>
</dbReference>
<dbReference type="OrthoDB" id="5835933at2759"/>
<organism evidence="1 2">
    <name type="scientific">Dictyocaulus viviparus</name>
    <name type="common">Bovine lungworm</name>
    <dbReference type="NCBI Taxonomy" id="29172"/>
    <lineage>
        <taxon>Eukaryota</taxon>
        <taxon>Metazoa</taxon>
        <taxon>Ecdysozoa</taxon>
        <taxon>Nematoda</taxon>
        <taxon>Chromadorea</taxon>
        <taxon>Rhabditida</taxon>
        <taxon>Rhabditina</taxon>
        <taxon>Rhabditomorpha</taxon>
        <taxon>Strongyloidea</taxon>
        <taxon>Metastrongylidae</taxon>
        <taxon>Dictyocaulus</taxon>
    </lineage>
</organism>
<dbReference type="InterPro" id="IPR001015">
    <property type="entry name" value="Ferrochelatase"/>
</dbReference>
<dbReference type="GO" id="GO:0004325">
    <property type="term" value="F:ferrochelatase activity"/>
    <property type="evidence" value="ECO:0007669"/>
    <property type="project" value="InterPro"/>
</dbReference>
<dbReference type="Pfam" id="PF00762">
    <property type="entry name" value="Ferrochelatase"/>
    <property type="match status" value="1"/>
</dbReference>
<keyword evidence="2" id="KW-1185">Reference proteome</keyword>
<dbReference type="Proteomes" id="UP000053766">
    <property type="component" value="Unassembled WGS sequence"/>
</dbReference>
<evidence type="ECO:0000313" key="1">
    <source>
        <dbReference type="EMBL" id="KJH42167.1"/>
    </source>
</evidence>
<dbReference type="AlphaFoldDB" id="A0A0D8XEI7"/>
<reference evidence="1 2" key="1">
    <citation type="submission" date="2013-11" db="EMBL/GenBank/DDBJ databases">
        <title>Draft genome of the bovine lungworm Dictyocaulus viviparus.</title>
        <authorList>
            <person name="Mitreva M."/>
        </authorList>
    </citation>
    <scope>NUCLEOTIDE SEQUENCE [LARGE SCALE GENOMIC DNA]</scope>
    <source>
        <strain evidence="1 2">HannoverDv2000</strain>
    </source>
</reference>
<gene>
    <name evidence="1" type="ORF">DICVIV_11855</name>
</gene>
<evidence type="ECO:0000313" key="2">
    <source>
        <dbReference type="Proteomes" id="UP000053766"/>
    </source>
</evidence>
<proteinExistence type="predicted"/>
<dbReference type="Gene3D" id="3.40.50.1400">
    <property type="match status" value="1"/>
</dbReference>
<dbReference type="EMBL" id="KN716701">
    <property type="protein sequence ID" value="KJH42167.1"/>
    <property type="molecule type" value="Genomic_DNA"/>
</dbReference>